<keyword evidence="25" id="KW-1185">Reference proteome</keyword>
<keyword evidence="11 21" id="KW-0067">ATP-binding</keyword>
<comment type="catalytic activity">
    <reaction evidence="17">
        <text>(6S)-5,6,7,8-tetrahydrofolyl-(gamma-L-Glu)(n) + L-glutamate + ATP = (6S)-5,6,7,8-tetrahydrofolyl-(gamma-L-Glu)(n+1) + ADP + phosphate + H(+)</text>
        <dbReference type="Rhea" id="RHEA:10580"/>
        <dbReference type="Rhea" id="RHEA-COMP:14738"/>
        <dbReference type="Rhea" id="RHEA-COMP:14740"/>
        <dbReference type="ChEBI" id="CHEBI:15378"/>
        <dbReference type="ChEBI" id="CHEBI:29985"/>
        <dbReference type="ChEBI" id="CHEBI:30616"/>
        <dbReference type="ChEBI" id="CHEBI:43474"/>
        <dbReference type="ChEBI" id="CHEBI:141005"/>
        <dbReference type="ChEBI" id="CHEBI:456216"/>
        <dbReference type="EC" id="6.3.2.17"/>
    </reaction>
</comment>
<evidence type="ECO:0000256" key="6">
    <source>
        <dbReference type="ARBA" id="ARBA00013025"/>
    </source>
</evidence>
<evidence type="ECO:0000313" key="24">
    <source>
        <dbReference type="EMBL" id="MBF5054278.1"/>
    </source>
</evidence>
<feature type="domain" description="Mur ligase central" evidence="23">
    <location>
        <begin position="46"/>
        <end position="183"/>
    </location>
</feature>
<evidence type="ECO:0000256" key="10">
    <source>
        <dbReference type="ARBA" id="ARBA00022741"/>
    </source>
</evidence>
<dbReference type="SUPFAM" id="SSF53244">
    <property type="entry name" value="MurD-like peptide ligases, peptide-binding domain"/>
    <property type="match status" value="1"/>
</dbReference>
<dbReference type="InterPro" id="IPR036615">
    <property type="entry name" value="Mur_ligase_C_dom_sf"/>
</dbReference>
<evidence type="ECO:0000256" key="15">
    <source>
        <dbReference type="ARBA" id="ARBA00030592"/>
    </source>
</evidence>
<dbReference type="NCBIfam" id="TIGR01499">
    <property type="entry name" value="folC"/>
    <property type="match status" value="1"/>
</dbReference>
<dbReference type="Gene3D" id="3.40.1190.10">
    <property type="entry name" value="Mur-like, catalytic domain"/>
    <property type="match status" value="1"/>
</dbReference>
<keyword evidence="8 21" id="KW-0436">Ligase</keyword>
<evidence type="ECO:0000256" key="18">
    <source>
        <dbReference type="ARBA" id="ARBA00047808"/>
    </source>
</evidence>
<dbReference type="PANTHER" id="PTHR11136:SF0">
    <property type="entry name" value="DIHYDROFOLATE SYNTHETASE-RELATED"/>
    <property type="match status" value="1"/>
</dbReference>
<evidence type="ECO:0000256" key="21">
    <source>
        <dbReference type="PIRNR" id="PIRNR001563"/>
    </source>
</evidence>
<comment type="pathway">
    <text evidence="3">Cofactor biosynthesis; tetrahydrofolylpolyglutamate biosynthesis.</text>
</comment>
<evidence type="ECO:0000256" key="16">
    <source>
        <dbReference type="ARBA" id="ARBA00032510"/>
    </source>
</evidence>
<comment type="similarity">
    <text evidence="4 21">Belongs to the folylpolyglutamate synthase family.</text>
</comment>
<dbReference type="Proteomes" id="UP000644441">
    <property type="component" value="Unassembled WGS sequence"/>
</dbReference>
<sequence>MSVGLDAWLARIEKLHPSEIELGLERVRRVAEALGAASLSMPVITVAGTNGKGSVVALTRALAAAAGRRVCVYTSPHLQRFNERITLPDGPVDDDALCAAFEQVDAARGDTALTYFEFTTLAALWLFRHSGADLAILEVGLGGRLDAVNLVDADVAVVTSVGLDHTDWLGDTREKVAVEKLGIGRAGRPLVYGEENAPANLDAELDRLKAVPLRAGREFQVEAARLSIRDGQRQRHYPLPLPPRLGADNLATACQALVAAGFPPADDAPHQVADTGLVGRCQVRRYRGVQCVLDVGHNLEALTRLRGRLPAHAGRRRLVLGMMTDKPVEAVVALFAADVDEWYLARPAVSRAADTGRLARALPESAVAHRFDSVAAALDQAVADSGAGDQVLVLGSFFTVAEALNAMDQGD</sequence>
<keyword evidence="10 21" id="KW-0547">Nucleotide-binding</keyword>
<comment type="caution">
    <text evidence="24">The sequence shown here is derived from an EMBL/GenBank/DDBJ whole genome shotgun (WGS) entry which is preliminary data.</text>
</comment>
<proteinExistence type="inferred from homology"/>
<evidence type="ECO:0000256" key="1">
    <source>
        <dbReference type="ARBA" id="ARBA00002714"/>
    </source>
</evidence>
<dbReference type="RefSeq" id="WP_194856691.1">
    <property type="nucleotide sequence ID" value="NZ_ARXR01000036.1"/>
</dbReference>
<dbReference type="InterPro" id="IPR004101">
    <property type="entry name" value="Mur_ligase_C"/>
</dbReference>
<dbReference type="Gene3D" id="3.90.190.20">
    <property type="entry name" value="Mur ligase, C-terminal domain"/>
    <property type="match status" value="1"/>
</dbReference>
<dbReference type="InterPro" id="IPR036565">
    <property type="entry name" value="Mur-like_cat_sf"/>
</dbReference>
<dbReference type="InterPro" id="IPR001645">
    <property type="entry name" value="Folylpolyglutamate_synth"/>
</dbReference>
<evidence type="ECO:0000256" key="17">
    <source>
        <dbReference type="ARBA" id="ARBA00047493"/>
    </source>
</evidence>
<evidence type="ECO:0000259" key="23">
    <source>
        <dbReference type="Pfam" id="PF08245"/>
    </source>
</evidence>
<evidence type="ECO:0000256" key="7">
    <source>
        <dbReference type="ARBA" id="ARBA00019357"/>
    </source>
</evidence>
<organism evidence="24 25">
    <name type="scientific">Alloalcanivorax venustensis ISO4</name>
    <dbReference type="NCBI Taxonomy" id="1177184"/>
    <lineage>
        <taxon>Bacteria</taxon>
        <taxon>Pseudomonadati</taxon>
        <taxon>Pseudomonadota</taxon>
        <taxon>Gammaproteobacteria</taxon>
        <taxon>Oceanospirillales</taxon>
        <taxon>Alcanivoracaceae</taxon>
        <taxon>Alloalcanivorax</taxon>
    </lineage>
</organism>
<protein>
    <recommendedName>
        <fullName evidence="7">Dihydrofolate synthase/folylpolyglutamate synthase</fullName>
        <ecNumber evidence="5">6.3.2.12</ecNumber>
        <ecNumber evidence="6">6.3.2.17</ecNumber>
    </recommendedName>
    <alternativeName>
        <fullName evidence="16">Folylpoly-gamma-glutamate synthetase-dihydrofolate synthetase</fullName>
    </alternativeName>
    <alternativeName>
        <fullName evidence="14">Folylpolyglutamate synthetase</fullName>
    </alternativeName>
    <alternativeName>
        <fullName evidence="15">Tetrahydrofolylpolyglutamate synthase</fullName>
    </alternativeName>
</protein>
<dbReference type="EC" id="6.3.2.12" evidence="5"/>
<keyword evidence="13" id="KW-0289">Folate biosynthesis</keyword>
<gene>
    <name evidence="24" type="ORF">ISO4_02880</name>
</gene>
<dbReference type="Pfam" id="PF02875">
    <property type="entry name" value="Mur_ligase_C"/>
    <property type="match status" value="1"/>
</dbReference>
<evidence type="ECO:0000256" key="19">
    <source>
        <dbReference type="ARBA" id="ARBA00049035"/>
    </source>
</evidence>
<comment type="function">
    <text evidence="1">Functions in two distinct reactions of the de novo folate biosynthetic pathway. Catalyzes the addition of a glutamate residue to dihydropteroate (7,8-dihydropteroate or H2Pte) to form dihydrofolate (7,8-dihydrofolate monoglutamate or H2Pte-Glu). Also catalyzes successive additions of L-glutamate to tetrahydrofolate or 10-formyltetrahydrofolate or 5,10-methylenetetrahydrofolate, leading to folylpolyglutamate derivatives.</text>
</comment>
<evidence type="ECO:0000256" key="2">
    <source>
        <dbReference type="ARBA" id="ARBA00004799"/>
    </source>
</evidence>
<evidence type="ECO:0000259" key="22">
    <source>
        <dbReference type="Pfam" id="PF02875"/>
    </source>
</evidence>
<dbReference type="PANTHER" id="PTHR11136">
    <property type="entry name" value="FOLYLPOLYGLUTAMATE SYNTHASE-RELATED"/>
    <property type="match status" value="1"/>
</dbReference>
<comment type="catalytic activity">
    <reaction evidence="18">
        <text>10-formyltetrahydrofolyl-(gamma-L-Glu)(n) + L-glutamate + ATP = 10-formyltetrahydrofolyl-(gamma-L-Glu)(n+1) + ADP + phosphate + H(+)</text>
        <dbReference type="Rhea" id="RHEA:51904"/>
        <dbReference type="Rhea" id="RHEA-COMP:13088"/>
        <dbReference type="Rhea" id="RHEA-COMP:14300"/>
        <dbReference type="ChEBI" id="CHEBI:15378"/>
        <dbReference type="ChEBI" id="CHEBI:29985"/>
        <dbReference type="ChEBI" id="CHEBI:30616"/>
        <dbReference type="ChEBI" id="CHEBI:43474"/>
        <dbReference type="ChEBI" id="CHEBI:134413"/>
        <dbReference type="ChEBI" id="CHEBI:456216"/>
        <dbReference type="EC" id="6.3.2.17"/>
    </reaction>
</comment>
<evidence type="ECO:0000256" key="5">
    <source>
        <dbReference type="ARBA" id="ARBA00013023"/>
    </source>
</evidence>
<dbReference type="InterPro" id="IPR013221">
    <property type="entry name" value="Mur_ligase_cen"/>
</dbReference>
<comment type="catalytic activity">
    <reaction evidence="20">
        <text>7,8-dihydropteroate + L-glutamate + ATP = 7,8-dihydrofolate + ADP + phosphate + H(+)</text>
        <dbReference type="Rhea" id="RHEA:23584"/>
        <dbReference type="ChEBI" id="CHEBI:15378"/>
        <dbReference type="ChEBI" id="CHEBI:17839"/>
        <dbReference type="ChEBI" id="CHEBI:29985"/>
        <dbReference type="ChEBI" id="CHEBI:30616"/>
        <dbReference type="ChEBI" id="CHEBI:43474"/>
        <dbReference type="ChEBI" id="CHEBI:57451"/>
        <dbReference type="ChEBI" id="CHEBI:456216"/>
        <dbReference type="EC" id="6.3.2.12"/>
    </reaction>
</comment>
<evidence type="ECO:0000256" key="11">
    <source>
        <dbReference type="ARBA" id="ARBA00022840"/>
    </source>
</evidence>
<reference evidence="24 25" key="1">
    <citation type="submission" date="2012-09" db="EMBL/GenBank/DDBJ databases">
        <title>Genome Sequence of alkane-degrading Bacterium Alcanivorax venustensis ISO4.</title>
        <authorList>
            <person name="Lai Q."/>
            <person name="Shao Z."/>
        </authorList>
    </citation>
    <scope>NUCLEOTIDE SEQUENCE [LARGE SCALE GENOMIC DNA]</scope>
    <source>
        <strain evidence="24 25">ISO4</strain>
    </source>
</reference>
<evidence type="ECO:0000256" key="4">
    <source>
        <dbReference type="ARBA" id="ARBA00008276"/>
    </source>
</evidence>
<dbReference type="SUPFAM" id="SSF53623">
    <property type="entry name" value="MurD-like peptide ligases, catalytic domain"/>
    <property type="match status" value="1"/>
</dbReference>
<accession>A0ABS0AJK7</accession>
<comment type="pathway">
    <text evidence="2">Cofactor biosynthesis; tetrahydrofolate biosynthesis; 7,8-dihydrofolate from 2-amino-4-hydroxy-6-hydroxymethyl-7,8-dihydropteridine diphosphate and 4-aminobenzoate: step 2/2.</text>
</comment>
<dbReference type="EC" id="6.3.2.17" evidence="6"/>
<evidence type="ECO:0000256" key="14">
    <source>
        <dbReference type="ARBA" id="ARBA00030048"/>
    </source>
</evidence>
<evidence type="ECO:0000256" key="20">
    <source>
        <dbReference type="ARBA" id="ARBA00049161"/>
    </source>
</evidence>
<keyword evidence="12" id="KW-0460">Magnesium</keyword>
<dbReference type="PIRSF" id="PIRSF001563">
    <property type="entry name" value="Folylpolyglu_synth"/>
    <property type="match status" value="1"/>
</dbReference>
<evidence type="ECO:0000256" key="9">
    <source>
        <dbReference type="ARBA" id="ARBA00022723"/>
    </source>
</evidence>
<dbReference type="EMBL" id="ARXR01000036">
    <property type="protein sequence ID" value="MBF5054278.1"/>
    <property type="molecule type" value="Genomic_DNA"/>
</dbReference>
<name>A0ABS0AJK7_9GAMM</name>
<dbReference type="Pfam" id="PF08245">
    <property type="entry name" value="Mur_ligase_M"/>
    <property type="match status" value="1"/>
</dbReference>
<evidence type="ECO:0000256" key="13">
    <source>
        <dbReference type="ARBA" id="ARBA00022909"/>
    </source>
</evidence>
<feature type="domain" description="Mur ligase C-terminal" evidence="22">
    <location>
        <begin position="279"/>
        <end position="397"/>
    </location>
</feature>
<evidence type="ECO:0000256" key="12">
    <source>
        <dbReference type="ARBA" id="ARBA00022842"/>
    </source>
</evidence>
<evidence type="ECO:0000256" key="3">
    <source>
        <dbReference type="ARBA" id="ARBA00005150"/>
    </source>
</evidence>
<comment type="catalytic activity">
    <reaction evidence="19">
        <text>(6R)-5,10-methylenetetrahydrofolyl-(gamma-L-Glu)(n) + L-glutamate + ATP = (6R)-5,10-methylenetetrahydrofolyl-(gamma-L-Glu)(n+1) + ADP + phosphate + H(+)</text>
        <dbReference type="Rhea" id="RHEA:51912"/>
        <dbReference type="Rhea" id="RHEA-COMP:13257"/>
        <dbReference type="Rhea" id="RHEA-COMP:13258"/>
        <dbReference type="ChEBI" id="CHEBI:15378"/>
        <dbReference type="ChEBI" id="CHEBI:29985"/>
        <dbReference type="ChEBI" id="CHEBI:30616"/>
        <dbReference type="ChEBI" id="CHEBI:43474"/>
        <dbReference type="ChEBI" id="CHEBI:136572"/>
        <dbReference type="ChEBI" id="CHEBI:456216"/>
        <dbReference type="EC" id="6.3.2.17"/>
    </reaction>
</comment>
<evidence type="ECO:0000256" key="8">
    <source>
        <dbReference type="ARBA" id="ARBA00022598"/>
    </source>
</evidence>
<keyword evidence="9" id="KW-0479">Metal-binding</keyword>
<evidence type="ECO:0000313" key="25">
    <source>
        <dbReference type="Proteomes" id="UP000644441"/>
    </source>
</evidence>